<proteinExistence type="predicted"/>
<reference evidence="1" key="1">
    <citation type="submission" date="2021-06" db="EMBL/GenBank/DDBJ databases">
        <authorList>
            <person name="Kallberg Y."/>
            <person name="Tangrot J."/>
            <person name="Rosling A."/>
        </authorList>
    </citation>
    <scope>NUCLEOTIDE SEQUENCE</scope>
    <source>
        <strain evidence="1">AZ414A</strain>
    </source>
</reference>
<sequence>MDFTTASSYNCLTLEITHKFIRLHSILDITYEIYLDAVSKNIVHLELKKI</sequence>
<keyword evidence="2" id="KW-1185">Reference proteome</keyword>
<organism evidence="1 2">
    <name type="scientific">Diversispora eburnea</name>
    <dbReference type="NCBI Taxonomy" id="1213867"/>
    <lineage>
        <taxon>Eukaryota</taxon>
        <taxon>Fungi</taxon>
        <taxon>Fungi incertae sedis</taxon>
        <taxon>Mucoromycota</taxon>
        <taxon>Glomeromycotina</taxon>
        <taxon>Glomeromycetes</taxon>
        <taxon>Diversisporales</taxon>
        <taxon>Diversisporaceae</taxon>
        <taxon>Diversispora</taxon>
    </lineage>
</organism>
<dbReference type="AlphaFoldDB" id="A0A9N8ZZR2"/>
<evidence type="ECO:0000313" key="2">
    <source>
        <dbReference type="Proteomes" id="UP000789706"/>
    </source>
</evidence>
<accession>A0A9N8ZZR2</accession>
<evidence type="ECO:0000313" key="1">
    <source>
        <dbReference type="EMBL" id="CAG8511973.1"/>
    </source>
</evidence>
<dbReference type="Proteomes" id="UP000789706">
    <property type="component" value="Unassembled WGS sequence"/>
</dbReference>
<protein>
    <submittedName>
        <fullName evidence="1">5320_t:CDS:1</fullName>
    </submittedName>
</protein>
<comment type="caution">
    <text evidence="1">The sequence shown here is derived from an EMBL/GenBank/DDBJ whole genome shotgun (WGS) entry which is preliminary data.</text>
</comment>
<name>A0A9N8ZZR2_9GLOM</name>
<gene>
    <name evidence="1" type="ORF">DEBURN_LOCUS5223</name>
</gene>
<dbReference type="EMBL" id="CAJVPK010000450">
    <property type="protein sequence ID" value="CAG8511973.1"/>
    <property type="molecule type" value="Genomic_DNA"/>
</dbReference>